<feature type="compositionally biased region" description="Basic and acidic residues" evidence="1">
    <location>
        <begin position="620"/>
        <end position="639"/>
    </location>
</feature>
<feature type="compositionally biased region" description="Polar residues" evidence="1">
    <location>
        <begin position="987"/>
        <end position="1004"/>
    </location>
</feature>
<dbReference type="GO" id="GO:0003730">
    <property type="term" value="F:mRNA 3'-UTR binding"/>
    <property type="evidence" value="ECO:0007669"/>
    <property type="project" value="TreeGrafter"/>
</dbReference>
<feature type="compositionally biased region" description="Low complexity" evidence="1">
    <location>
        <begin position="544"/>
        <end position="561"/>
    </location>
</feature>
<dbReference type="InterPro" id="IPR056421">
    <property type="entry name" value="TPR_GEMI5"/>
</dbReference>
<organism evidence="3 4">
    <name type="scientific">Elysia chlorotica</name>
    <name type="common">Eastern emerald elysia</name>
    <name type="synonym">Sea slug</name>
    <dbReference type="NCBI Taxonomy" id="188477"/>
    <lineage>
        <taxon>Eukaryota</taxon>
        <taxon>Metazoa</taxon>
        <taxon>Spiralia</taxon>
        <taxon>Lophotrochozoa</taxon>
        <taxon>Mollusca</taxon>
        <taxon>Gastropoda</taxon>
        <taxon>Heterobranchia</taxon>
        <taxon>Euthyneura</taxon>
        <taxon>Panpulmonata</taxon>
        <taxon>Sacoglossa</taxon>
        <taxon>Placobranchoidea</taxon>
        <taxon>Plakobranchidae</taxon>
        <taxon>Elysia</taxon>
    </lineage>
</organism>
<feature type="compositionally biased region" description="Polar residues" evidence="1">
    <location>
        <begin position="756"/>
        <end position="772"/>
    </location>
</feature>
<evidence type="ECO:0000256" key="1">
    <source>
        <dbReference type="SAM" id="MobiDB-lite"/>
    </source>
</evidence>
<feature type="compositionally biased region" description="Polar residues" evidence="1">
    <location>
        <begin position="939"/>
        <end position="961"/>
    </location>
</feature>
<feature type="compositionally biased region" description="Polar residues" evidence="1">
    <location>
        <begin position="600"/>
        <end position="617"/>
    </location>
</feature>
<feature type="compositionally biased region" description="Low complexity" evidence="1">
    <location>
        <begin position="776"/>
        <end position="797"/>
    </location>
</feature>
<evidence type="ECO:0000313" key="4">
    <source>
        <dbReference type="Proteomes" id="UP000271974"/>
    </source>
</evidence>
<sequence length="1236" mass="133345">MRFSGQDPADIIDEKPHLGLYTDKLGAHRCLLQESAKHVGDGKMDYHLHLEMWRGNVAGAVQLAMQRNELSDWVVAMAPLASRETWEKVCGSYAEQLEEDGQYYKAASYLLAGHRVMEAIELFQRHGLFREAVSLAKVRLSPIDSLLEVLYMEWGTQLLKEGQFEQSAKCYLAMNQVNEAAKAVARRNDQSSLKTACHMNLIAQEQERALAYAHKALSQFLLAAQWKEAHAFLKEHEGLKVFLPVVIAHEHLVQQLSLLCPNLTLTQKPVNPESSTAELDQAGISSLFTLPEFILDKSDIDPAVPWEPLVLCGDGVARSDDGVGEGLGPLHTFPHHLIRVWHKRLGVKIMTSELKATRDSIEQLTKMRSTMMDLPNVLVMVSMDVTSCLLALLASDTSNAIQHLLQAMSVIQSNSTVCDQYKLLLPALCRLMLSQGPKYLLKLQQEFKALRVLLTMESDGDLNHAGGEGNNSIKRFLTDLKGEQTISTSSTRCRELDCLRAFYYLAVLEYLHETQKAEGCVGSPGAARGGEVFGSAQENDSLDGEPTSEGSSSGLPSSGSSKQRGSVPLSPKDGSQQEGHASVEDASHAEDLDQNGKLASAQSLVSKETLDKTNQSPGADKAKSEALKGVDKTCDDSFKKRNHGIATSTSGAKLPVASEKAGSIFPFTTSKMPKAGSESSSLDSSVDPPPVPPSELTHSKDPQKLEHPNPSSGPLSPKSQPTPTSLSPTGQQSPKKTNVVLSPKSMSPHHPSMSPRNQTPLSPHETSPSQHIGSIASSPQTPASRSSRSSTASTSAAGRRGELNKDNLMRLSRGLLWDTQAKGEVLNDTLGYIHKAISQQLLANRTPTTPTSAQAMTTTATDSGSVGAEHTSDTEGSTSASPVKSPGPVPKPGSSASPNTAASSSTAAMEPCVKTTPPLSASKATTAQPASDSLEEDGSVQQRRLATPSVSPQQGDHSSSAVKAKGSSPIQRESIQQQSSSGPTAVGSKSPSIHTSPALSQLPRSASTSTSPVSTSSPQAAASAAKQSSKPRGPARSLSESHASPTTGFDRTIGIQAERELLGELSGEPISFSNSKKVLWLDNSTKPNWPATDIVPLMLSPNGKSLRTAPAAWAEARRQAMLTPDGRALPLDWDELPVDEKFTQSYVTMTLLKRQQETIMQEMKKTPDITKTPFPSKSCSVRRLLECCIDSYHLTAEEKKKYIKHLSDWAMLFSVTTYQKSETEALFKNIPEEYRN</sequence>
<dbReference type="EMBL" id="RQTK01000278">
    <property type="protein sequence ID" value="RUS82625.1"/>
    <property type="molecule type" value="Genomic_DNA"/>
</dbReference>
<dbReference type="PANTHER" id="PTHR46362:SF1">
    <property type="entry name" value="GEM-ASSOCIATED PROTEIN 5"/>
    <property type="match status" value="1"/>
</dbReference>
<dbReference type="PANTHER" id="PTHR46362">
    <property type="entry name" value="GEM-ASSOCIATED PROTEIN 5"/>
    <property type="match status" value="1"/>
</dbReference>
<feature type="region of interest" description="Disordered" evidence="1">
    <location>
        <begin position="531"/>
        <end position="805"/>
    </location>
</feature>
<feature type="compositionally biased region" description="Low complexity" evidence="1">
    <location>
        <begin position="967"/>
        <end position="981"/>
    </location>
</feature>
<feature type="region of interest" description="Disordered" evidence="1">
    <location>
        <begin position="844"/>
        <end position="1052"/>
    </location>
</feature>
<dbReference type="GO" id="GO:0005634">
    <property type="term" value="C:nucleus"/>
    <property type="evidence" value="ECO:0007669"/>
    <property type="project" value="TreeGrafter"/>
</dbReference>
<feature type="compositionally biased region" description="Polar residues" evidence="1">
    <location>
        <begin position="917"/>
        <end position="931"/>
    </location>
</feature>
<evidence type="ECO:0000313" key="3">
    <source>
        <dbReference type="EMBL" id="RUS82625.1"/>
    </source>
</evidence>
<proteinExistence type="predicted"/>
<feature type="compositionally biased region" description="Basic and acidic residues" evidence="1">
    <location>
        <begin position="581"/>
        <end position="591"/>
    </location>
</feature>
<dbReference type="Pfam" id="PF23774">
    <property type="entry name" value="TPR_GEMI5"/>
    <property type="match status" value="1"/>
</dbReference>
<dbReference type="GO" id="GO:0000387">
    <property type="term" value="P:spliceosomal snRNP assembly"/>
    <property type="evidence" value="ECO:0007669"/>
    <property type="project" value="TreeGrafter"/>
</dbReference>
<dbReference type="GO" id="GO:0032797">
    <property type="term" value="C:SMN complex"/>
    <property type="evidence" value="ECO:0007669"/>
    <property type="project" value="TreeGrafter"/>
</dbReference>
<feature type="compositionally biased region" description="Low complexity" evidence="1">
    <location>
        <begin position="1005"/>
        <end position="1031"/>
    </location>
</feature>
<accession>A0A433TM39</accession>
<feature type="compositionally biased region" description="Basic and acidic residues" evidence="1">
    <location>
        <begin position="697"/>
        <end position="707"/>
    </location>
</feature>
<evidence type="ECO:0000259" key="2">
    <source>
        <dbReference type="Pfam" id="PF23774"/>
    </source>
</evidence>
<protein>
    <recommendedName>
        <fullName evidence="2">Gem-associated protein 5 TPR domain-containing protein</fullName>
    </recommendedName>
</protein>
<feature type="compositionally biased region" description="Polar residues" evidence="1">
    <location>
        <begin position="709"/>
        <end position="740"/>
    </location>
</feature>
<feature type="domain" description="Gem-associated protein 5 TPR" evidence="2">
    <location>
        <begin position="18"/>
        <end position="226"/>
    </location>
</feature>
<feature type="compositionally biased region" description="Low complexity" evidence="1">
    <location>
        <begin position="677"/>
        <end position="686"/>
    </location>
</feature>
<dbReference type="STRING" id="188477.A0A433TM39"/>
<comment type="caution">
    <text evidence="3">The sequence shown here is derived from an EMBL/GenBank/DDBJ whole genome shotgun (WGS) entry which is preliminary data.</text>
</comment>
<feature type="compositionally biased region" description="Polar residues" evidence="1">
    <location>
        <begin position="1038"/>
        <end position="1049"/>
    </location>
</feature>
<feature type="compositionally biased region" description="Low complexity" evidence="1">
    <location>
        <begin position="742"/>
        <end position="755"/>
    </location>
</feature>
<reference evidence="3 4" key="1">
    <citation type="submission" date="2019-01" db="EMBL/GenBank/DDBJ databases">
        <title>A draft genome assembly of the solar-powered sea slug Elysia chlorotica.</title>
        <authorList>
            <person name="Cai H."/>
            <person name="Li Q."/>
            <person name="Fang X."/>
            <person name="Li J."/>
            <person name="Curtis N.E."/>
            <person name="Altenburger A."/>
            <person name="Shibata T."/>
            <person name="Feng M."/>
            <person name="Maeda T."/>
            <person name="Schwartz J.A."/>
            <person name="Shigenobu S."/>
            <person name="Lundholm N."/>
            <person name="Nishiyama T."/>
            <person name="Yang H."/>
            <person name="Hasebe M."/>
            <person name="Li S."/>
            <person name="Pierce S.K."/>
            <person name="Wang J."/>
        </authorList>
    </citation>
    <scope>NUCLEOTIDE SEQUENCE [LARGE SCALE GENOMIC DNA]</scope>
    <source>
        <strain evidence="3">EC2010</strain>
        <tissue evidence="3">Whole organism of an adult</tissue>
    </source>
</reference>
<feature type="compositionally biased region" description="Low complexity" evidence="1">
    <location>
        <begin position="892"/>
        <end position="908"/>
    </location>
</feature>
<keyword evidence="4" id="KW-1185">Reference proteome</keyword>
<feature type="compositionally biased region" description="Low complexity" evidence="1">
    <location>
        <begin position="846"/>
        <end position="861"/>
    </location>
</feature>
<dbReference type="InterPro" id="IPR052640">
    <property type="entry name" value="Gemin-5"/>
</dbReference>
<dbReference type="OrthoDB" id="7326421at2759"/>
<name>A0A433TM39_ELYCH</name>
<dbReference type="AlphaFoldDB" id="A0A433TM39"/>
<dbReference type="Proteomes" id="UP000271974">
    <property type="component" value="Unassembled WGS sequence"/>
</dbReference>
<gene>
    <name evidence="3" type="ORF">EGW08_009618</name>
</gene>